<dbReference type="InterPro" id="IPR001959">
    <property type="entry name" value="Transposase"/>
</dbReference>
<dbReference type="AlphaFoldDB" id="A0A7W8BF01"/>
<dbReference type="Proteomes" id="UP000528608">
    <property type="component" value="Unassembled WGS sequence"/>
</dbReference>
<dbReference type="GO" id="GO:0032196">
    <property type="term" value="P:transposition"/>
    <property type="evidence" value="ECO:0007669"/>
    <property type="project" value="UniProtKB-KW"/>
</dbReference>
<dbReference type="InterPro" id="IPR051399">
    <property type="entry name" value="RNA-guided_DNA_endo/Transpos"/>
</dbReference>
<evidence type="ECO:0000256" key="3">
    <source>
        <dbReference type="ARBA" id="ARBA00022578"/>
    </source>
</evidence>
<evidence type="ECO:0000313" key="9">
    <source>
        <dbReference type="Proteomes" id="UP000528608"/>
    </source>
</evidence>
<dbReference type="Pfam" id="PF01385">
    <property type="entry name" value="OrfB_IS605"/>
    <property type="match status" value="1"/>
</dbReference>
<dbReference type="GO" id="GO:0006310">
    <property type="term" value="P:DNA recombination"/>
    <property type="evidence" value="ECO:0007669"/>
    <property type="project" value="UniProtKB-KW"/>
</dbReference>
<feature type="domain" description="Cas12f1-like TNB" evidence="7">
    <location>
        <begin position="300"/>
        <end position="366"/>
    </location>
</feature>
<evidence type="ECO:0000259" key="6">
    <source>
        <dbReference type="Pfam" id="PF01385"/>
    </source>
</evidence>
<evidence type="ECO:0000313" key="8">
    <source>
        <dbReference type="EMBL" id="MBB5122166.1"/>
    </source>
</evidence>
<sequence>MKIVAQVKLVPVAAHDADALAATLRACNRAANHASGVAFAKGLKRRNVLQKEVYFALKADYDLGAQPSVRVVKKVCDAYATLKGNIKAGNLGPEGSKGRRRAESKPIVFREDAAQPFDDRILTWNLDQRTVSIWTVAGRLKGIPFVCSEQTMKLLASRKGESDLVMRDGMFFLIATIDVPEPEVFEPDGFLGVDLGIVNIATTSDGQIMAGRGLNRYRKRQRDLRTKLQKKRTKSAKRVLKRVRRREARHAANTNHIIAKKLVATAERTSRGIALEDLGGIRQRVTAKKDQRARLHSWAFAQLGAYVEYKARRAGVPVVFVDPRNTSRQCSECWHTHRTNRVDQARFVCRSCGTVRHADHNGSRNIAYRGEAAWQRGAVNRPRTGASRFRTQGNHAVAGRAPLVINALPTEPAGPVPSGPRS</sequence>
<dbReference type="PANTHER" id="PTHR30405">
    <property type="entry name" value="TRANSPOSASE"/>
    <property type="match status" value="1"/>
</dbReference>
<dbReference type="GO" id="GO:0003677">
    <property type="term" value="F:DNA binding"/>
    <property type="evidence" value="ECO:0007669"/>
    <property type="project" value="UniProtKB-KW"/>
</dbReference>
<keyword evidence="4" id="KW-0238">DNA-binding</keyword>
<comment type="caution">
    <text evidence="8">The sequence shown here is derived from an EMBL/GenBank/DDBJ whole genome shotgun (WGS) entry which is preliminary data.</text>
</comment>
<gene>
    <name evidence="8" type="ORF">FHS36_005637</name>
</gene>
<dbReference type="InterPro" id="IPR010095">
    <property type="entry name" value="Cas12f1-like_TNB"/>
</dbReference>
<accession>A0A7W8BF01</accession>
<evidence type="ECO:0000256" key="4">
    <source>
        <dbReference type="ARBA" id="ARBA00023125"/>
    </source>
</evidence>
<keyword evidence="5" id="KW-0233">DNA recombination</keyword>
<reference evidence="8 9" key="1">
    <citation type="submission" date="2020-08" db="EMBL/GenBank/DDBJ databases">
        <title>Genomic Encyclopedia of Type Strains, Phase III (KMG-III): the genomes of soil and plant-associated and newly described type strains.</title>
        <authorList>
            <person name="Whitman W."/>
        </authorList>
    </citation>
    <scope>NUCLEOTIDE SEQUENCE [LARGE SCALE GENOMIC DNA]</scope>
    <source>
        <strain evidence="8 9">CECT 3259</strain>
    </source>
</reference>
<name>A0A7W8BF01_STREU</name>
<dbReference type="EMBL" id="JACHJF010000024">
    <property type="protein sequence ID" value="MBB5122166.1"/>
    <property type="molecule type" value="Genomic_DNA"/>
</dbReference>
<evidence type="ECO:0000259" key="7">
    <source>
        <dbReference type="Pfam" id="PF07282"/>
    </source>
</evidence>
<dbReference type="PANTHER" id="PTHR30405:SF11">
    <property type="entry name" value="RNA-GUIDED DNA ENDONUCLEASE RV2885C-RELATED"/>
    <property type="match status" value="1"/>
</dbReference>
<feature type="domain" description="Probable transposase IS891/IS1136/IS1341" evidence="6">
    <location>
        <begin position="182"/>
        <end position="267"/>
    </location>
</feature>
<dbReference type="RefSeq" id="WP_244927056.1">
    <property type="nucleotide sequence ID" value="NZ_JACHJF010000024.1"/>
</dbReference>
<organism evidence="8 9">
    <name type="scientific">Streptomyces eurocidicus</name>
    <name type="common">Streptoverticillium eurocidicus</name>
    <dbReference type="NCBI Taxonomy" id="66423"/>
    <lineage>
        <taxon>Bacteria</taxon>
        <taxon>Bacillati</taxon>
        <taxon>Actinomycetota</taxon>
        <taxon>Actinomycetes</taxon>
        <taxon>Kitasatosporales</taxon>
        <taxon>Streptomycetaceae</taxon>
        <taxon>Streptomyces</taxon>
    </lineage>
</organism>
<keyword evidence="3" id="KW-0815">Transposition</keyword>
<proteinExistence type="inferred from homology"/>
<dbReference type="Pfam" id="PF07282">
    <property type="entry name" value="Cas12f1-like_TNB"/>
    <property type="match status" value="1"/>
</dbReference>
<evidence type="ECO:0000256" key="5">
    <source>
        <dbReference type="ARBA" id="ARBA00023172"/>
    </source>
</evidence>
<dbReference type="NCBIfam" id="NF040570">
    <property type="entry name" value="guided_TnpB"/>
    <property type="match status" value="1"/>
</dbReference>
<comment type="similarity">
    <text evidence="2">In the N-terminal section; belongs to the transposase 2 family.</text>
</comment>
<protein>
    <submittedName>
        <fullName evidence="8">IS605 OrfB family transposase</fullName>
    </submittedName>
</protein>
<evidence type="ECO:0000256" key="1">
    <source>
        <dbReference type="ARBA" id="ARBA00008761"/>
    </source>
</evidence>
<dbReference type="NCBIfam" id="TIGR01766">
    <property type="entry name" value="IS200/IS605 family accessory protein TnpB-like domain"/>
    <property type="match status" value="1"/>
</dbReference>
<comment type="similarity">
    <text evidence="1">In the C-terminal section; belongs to the transposase 35 family.</text>
</comment>
<evidence type="ECO:0000256" key="2">
    <source>
        <dbReference type="ARBA" id="ARBA00011044"/>
    </source>
</evidence>